<dbReference type="PANTHER" id="PTHR13932:SF5">
    <property type="entry name" value="RADICAL S-ADENOSYL METHIONINE DOMAIN-CONTAINING PROTEIN 1, MITOCHONDRIAL"/>
    <property type="match status" value="1"/>
</dbReference>
<evidence type="ECO:0000256" key="3">
    <source>
        <dbReference type="ARBA" id="ARBA00022617"/>
    </source>
</evidence>
<dbReference type="InterPro" id="IPR034505">
    <property type="entry name" value="Coproporphyrinogen-III_oxidase"/>
</dbReference>
<proteinExistence type="inferred from homology"/>
<evidence type="ECO:0000256" key="9">
    <source>
        <dbReference type="RuleBase" id="RU364116"/>
    </source>
</evidence>
<evidence type="ECO:0000256" key="5">
    <source>
        <dbReference type="ARBA" id="ARBA00022723"/>
    </source>
</evidence>
<evidence type="ECO:0000256" key="7">
    <source>
        <dbReference type="ARBA" id="ARBA00023014"/>
    </source>
</evidence>
<dbReference type="InterPro" id="IPR006638">
    <property type="entry name" value="Elp3/MiaA/NifB-like_rSAM"/>
</dbReference>
<dbReference type="PANTHER" id="PTHR13932">
    <property type="entry name" value="COPROPORPHYRINIGEN III OXIDASE"/>
    <property type="match status" value="1"/>
</dbReference>
<evidence type="ECO:0000256" key="2">
    <source>
        <dbReference type="ARBA" id="ARBA00017228"/>
    </source>
</evidence>
<dbReference type="SUPFAM" id="SSF102114">
    <property type="entry name" value="Radical SAM enzymes"/>
    <property type="match status" value="1"/>
</dbReference>
<dbReference type="InterPro" id="IPR004559">
    <property type="entry name" value="HemW-like"/>
</dbReference>
<dbReference type="NCBIfam" id="TIGR00539">
    <property type="entry name" value="hemN_rel"/>
    <property type="match status" value="1"/>
</dbReference>
<accession>A0A6N2U6G5</accession>
<dbReference type="GO" id="GO:0051539">
    <property type="term" value="F:4 iron, 4 sulfur cluster binding"/>
    <property type="evidence" value="ECO:0007669"/>
    <property type="project" value="UniProtKB-UniRule"/>
</dbReference>
<dbReference type="SFLD" id="SFLDF00562">
    <property type="entry name" value="HemN-like__clustered_with_heat"/>
    <property type="match status" value="1"/>
</dbReference>
<dbReference type="SMART" id="SM00729">
    <property type="entry name" value="Elp3"/>
    <property type="match status" value="1"/>
</dbReference>
<dbReference type="InterPro" id="IPR013785">
    <property type="entry name" value="Aldolase_TIM"/>
</dbReference>
<evidence type="ECO:0000256" key="6">
    <source>
        <dbReference type="ARBA" id="ARBA00023004"/>
    </source>
</evidence>
<evidence type="ECO:0000256" key="4">
    <source>
        <dbReference type="ARBA" id="ARBA00022691"/>
    </source>
</evidence>
<dbReference type="GO" id="GO:0005737">
    <property type="term" value="C:cytoplasm"/>
    <property type="evidence" value="ECO:0007669"/>
    <property type="project" value="UniProtKB-SubCell"/>
</dbReference>
<dbReference type="GO" id="GO:0046872">
    <property type="term" value="F:metal ion binding"/>
    <property type="evidence" value="ECO:0007669"/>
    <property type="project" value="UniProtKB-UniRule"/>
</dbReference>
<reference evidence="11" key="1">
    <citation type="submission" date="2019-11" db="EMBL/GenBank/DDBJ databases">
        <authorList>
            <person name="Feng L."/>
        </authorList>
    </citation>
    <scope>NUCLEOTIDE SEQUENCE</scope>
    <source>
        <strain evidence="11">AundefinedLFYP135</strain>
    </source>
</reference>
<dbReference type="Pfam" id="PF04055">
    <property type="entry name" value="Radical_SAM"/>
    <property type="match status" value="1"/>
</dbReference>
<evidence type="ECO:0000259" key="10">
    <source>
        <dbReference type="PROSITE" id="PS51918"/>
    </source>
</evidence>
<sequence>METIGLYVHVPYCVSKCPYCDFYSLPAGEEGMDRYTQAVIRALKDNPFGPRNADTLYFGGGTPILLGARRLGAILEAASSQYGLSSGSEITLEANPYSTLQGTLRELKAAGFNRVSFGLQSAIPSQLKILGRRHTAEDARTAVEDAFRAGFQNVSLDLMLGIPQQTAEDVETSIQFCADTGVQHISAYLLKIEPGTPFAARYREEDFDPDLQADIYLRAVDRLESLGYRQYEISNFARPGFESRHNLKYWLLEPYLGVGPSAHSCLDGRRFYFPRDVESFSAAPSPFSLAVDDGPGGSLEEYLMLRLRLTQGVSLREAQIRYPQFDPAGFIRRARPLEAGGFLWATEEGFALTPQGFLVSNEVIARLILSESTNCN</sequence>
<dbReference type="Gene3D" id="3.20.20.70">
    <property type="entry name" value="Aldolase class I"/>
    <property type="match status" value="1"/>
</dbReference>
<dbReference type="SFLD" id="SFLDS00029">
    <property type="entry name" value="Radical_SAM"/>
    <property type="match status" value="1"/>
</dbReference>
<keyword evidence="9" id="KW-0963">Cytoplasm</keyword>
<dbReference type="InterPro" id="IPR010723">
    <property type="entry name" value="HemN_C"/>
</dbReference>
<keyword evidence="3 9" id="KW-0349">Heme</keyword>
<dbReference type="CDD" id="cd01335">
    <property type="entry name" value="Radical_SAM"/>
    <property type="match status" value="1"/>
</dbReference>
<dbReference type="InterPro" id="IPR007197">
    <property type="entry name" value="rSAM"/>
</dbReference>
<dbReference type="InterPro" id="IPR058240">
    <property type="entry name" value="rSAM_sf"/>
</dbReference>
<evidence type="ECO:0000256" key="1">
    <source>
        <dbReference type="ARBA" id="ARBA00006100"/>
    </source>
</evidence>
<dbReference type="GO" id="GO:0004109">
    <property type="term" value="F:coproporphyrinogen oxidase activity"/>
    <property type="evidence" value="ECO:0007669"/>
    <property type="project" value="InterPro"/>
</dbReference>
<dbReference type="SFLD" id="SFLDG01065">
    <property type="entry name" value="anaerobic_coproporphyrinogen-I"/>
    <property type="match status" value="1"/>
</dbReference>
<keyword evidence="11" id="KW-0560">Oxidoreductase</keyword>
<comment type="subcellular location">
    <subcellularLocation>
        <location evidence="9">Cytoplasm</location>
    </subcellularLocation>
</comment>
<keyword evidence="4 9" id="KW-0949">S-adenosyl-L-methionine</keyword>
<comment type="function">
    <text evidence="9">Probably acts as a heme chaperone, transferring heme to an unknown acceptor. Binds one molecule of heme per monomer, possibly covalently. Binds 1 [4Fe-4S] cluster. The cluster is coordinated with 3 cysteines and an exchangeable S-adenosyl-L-methionine.</text>
</comment>
<evidence type="ECO:0000256" key="8">
    <source>
        <dbReference type="ARBA" id="ARBA00023186"/>
    </source>
</evidence>
<keyword evidence="8 9" id="KW-0143">Chaperone</keyword>
<dbReference type="AlphaFoldDB" id="A0A6N2U6G5"/>
<keyword evidence="7 9" id="KW-0411">Iron-sulfur</keyword>
<evidence type="ECO:0000313" key="11">
    <source>
        <dbReference type="EMBL" id="VYT13107.1"/>
    </source>
</evidence>
<keyword evidence="6 9" id="KW-0408">Iron</keyword>
<gene>
    <name evidence="11" type="primary">hemN_4</name>
    <name evidence="11" type="ORF">AULFYP135_01765</name>
</gene>
<dbReference type="SFLD" id="SFLDF00288">
    <property type="entry name" value="HemN-like__clustered_with_nucl"/>
    <property type="match status" value="1"/>
</dbReference>
<protein>
    <recommendedName>
        <fullName evidence="2 9">Heme chaperone HemW</fullName>
    </recommendedName>
</protein>
<organism evidence="11">
    <name type="scientific">uncultured Anaerotruncus sp</name>
    <dbReference type="NCBI Taxonomy" id="905011"/>
    <lineage>
        <taxon>Bacteria</taxon>
        <taxon>Bacillati</taxon>
        <taxon>Bacillota</taxon>
        <taxon>Clostridia</taxon>
        <taxon>Eubacteriales</taxon>
        <taxon>Oscillospiraceae</taxon>
        <taxon>Anaerotruncus</taxon>
        <taxon>environmental samples</taxon>
    </lineage>
</organism>
<dbReference type="Pfam" id="PF06969">
    <property type="entry name" value="HemN_C"/>
    <property type="match status" value="1"/>
</dbReference>
<feature type="domain" description="Radical SAM core" evidence="10">
    <location>
        <begin position="1"/>
        <end position="229"/>
    </location>
</feature>
<comment type="similarity">
    <text evidence="1">Belongs to the anaerobic coproporphyrinogen-III oxidase family. HemW subfamily.</text>
</comment>
<dbReference type="EMBL" id="CACRSL010000003">
    <property type="protein sequence ID" value="VYT13107.1"/>
    <property type="molecule type" value="Genomic_DNA"/>
</dbReference>
<keyword evidence="5 9" id="KW-0479">Metal-binding</keyword>
<dbReference type="PROSITE" id="PS51918">
    <property type="entry name" value="RADICAL_SAM"/>
    <property type="match status" value="1"/>
</dbReference>
<keyword evidence="9" id="KW-0004">4Fe-4S</keyword>
<dbReference type="GO" id="GO:0006779">
    <property type="term" value="P:porphyrin-containing compound biosynthetic process"/>
    <property type="evidence" value="ECO:0007669"/>
    <property type="project" value="InterPro"/>
</dbReference>
<name>A0A6N2U6G5_9FIRM</name>